<keyword evidence="10" id="KW-1185">Reference proteome</keyword>
<keyword evidence="5 7" id="KW-1133">Transmembrane helix</keyword>
<dbReference type="InterPro" id="IPR049177">
    <property type="entry name" value="MgtC_SapB_SrpB_YhiD_N"/>
</dbReference>
<evidence type="ECO:0000313" key="10">
    <source>
        <dbReference type="Proteomes" id="UP000546464"/>
    </source>
</evidence>
<keyword evidence="3" id="KW-1003">Cell membrane</keyword>
<comment type="caution">
    <text evidence="9">The sequence shown here is derived from an EMBL/GenBank/DDBJ whole genome shotgun (WGS) entry which is preliminary data.</text>
</comment>
<protein>
    <submittedName>
        <fullName evidence="9">MgtC/SapB family protein</fullName>
    </submittedName>
</protein>
<evidence type="ECO:0000256" key="5">
    <source>
        <dbReference type="ARBA" id="ARBA00022989"/>
    </source>
</evidence>
<comment type="similarity">
    <text evidence="2">Belongs to the MgtC/SapB family.</text>
</comment>
<dbReference type="GO" id="GO:0005886">
    <property type="term" value="C:plasma membrane"/>
    <property type="evidence" value="ECO:0007669"/>
    <property type="project" value="UniProtKB-SubCell"/>
</dbReference>
<keyword evidence="6 7" id="KW-0472">Membrane</keyword>
<feature type="domain" description="MgtC/SapB/SrpB/YhiD N-terminal" evidence="8">
    <location>
        <begin position="16"/>
        <end position="150"/>
    </location>
</feature>
<dbReference type="AlphaFoldDB" id="A0A842HE31"/>
<reference evidence="9 10" key="1">
    <citation type="submission" date="2020-07" db="EMBL/GenBank/DDBJ databases">
        <authorList>
            <person name="Feng X."/>
        </authorList>
    </citation>
    <scope>NUCLEOTIDE SEQUENCE [LARGE SCALE GENOMIC DNA]</scope>
    <source>
        <strain evidence="9 10">JCM31066</strain>
    </source>
</reference>
<evidence type="ECO:0000256" key="7">
    <source>
        <dbReference type="SAM" id="Phobius"/>
    </source>
</evidence>
<dbReference type="Proteomes" id="UP000546464">
    <property type="component" value="Unassembled WGS sequence"/>
</dbReference>
<evidence type="ECO:0000313" key="9">
    <source>
        <dbReference type="EMBL" id="MBC2593926.1"/>
    </source>
</evidence>
<evidence type="ECO:0000256" key="6">
    <source>
        <dbReference type="ARBA" id="ARBA00023136"/>
    </source>
</evidence>
<evidence type="ECO:0000256" key="2">
    <source>
        <dbReference type="ARBA" id="ARBA00009298"/>
    </source>
</evidence>
<gene>
    <name evidence="9" type="ORF">H5P28_06590</name>
</gene>
<accession>A0A842HE31</accession>
<name>A0A842HE31_9BACT</name>
<evidence type="ECO:0000259" key="8">
    <source>
        <dbReference type="Pfam" id="PF02308"/>
    </source>
</evidence>
<dbReference type="PANTHER" id="PTHR33778">
    <property type="entry name" value="PROTEIN MGTC"/>
    <property type="match status" value="1"/>
</dbReference>
<feature type="transmembrane region" description="Helical" evidence="7">
    <location>
        <begin position="79"/>
        <end position="96"/>
    </location>
</feature>
<dbReference type="InterPro" id="IPR003416">
    <property type="entry name" value="MgtC/SapB/SrpB/YhiD_fam"/>
</dbReference>
<feature type="transmembrane region" description="Helical" evidence="7">
    <location>
        <begin position="12"/>
        <end position="28"/>
    </location>
</feature>
<sequence length="153" mass="16626">MPEIPTDQWAIMWRVALAAVLAGLPGLEREFRKKPAGFRTHMIIGASCALLVLLGSVLLQHYSQTVPASEQIRTDPLRLFEAIVVGVSFIGAGTILKVEGSMRIRFLTTAASLLFAAAIGISVALSLFYLAVFECVLILVINQVLGRLEKEMS</sequence>
<dbReference type="RefSeq" id="WP_185674913.1">
    <property type="nucleotide sequence ID" value="NZ_JACHVB010000020.1"/>
</dbReference>
<evidence type="ECO:0000256" key="3">
    <source>
        <dbReference type="ARBA" id="ARBA00022475"/>
    </source>
</evidence>
<proteinExistence type="inferred from homology"/>
<feature type="transmembrane region" description="Helical" evidence="7">
    <location>
        <begin position="40"/>
        <end position="59"/>
    </location>
</feature>
<organism evidence="9 10">
    <name type="scientific">Ruficoccus amylovorans</name>
    <dbReference type="NCBI Taxonomy" id="1804625"/>
    <lineage>
        <taxon>Bacteria</taxon>
        <taxon>Pseudomonadati</taxon>
        <taxon>Verrucomicrobiota</taxon>
        <taxon>Opitutia</taxon>
        <taxon>Puniceicoccales</taxon>
        <taxon>Cerasicoccaceae</taxon>
        <taxon>Ruficoccus</taxon>
    </lineage>
</organism>
<comment type="subcellular location">
    <subcellularLocation>
        <location evidence="1">Cell membrane</location>
        <topology evidence="1">Multi-pass membrane protein</topology>
    </subcellularLocation>
</comment>
<evidence type="ECO:0000256" key="4">
    <source>
        <dbReference type="ARBA" id="ARBA00022692"/>
    </source>
</evidence>
<dbReference type="PRINTS" id="PR01837">
    <property type="entry name" value="MGTCSAPBPROT"/>
</dbReference>
<dbReference type="Pfam" id="PF02308">
    <property type="entry name" value="MgtC"/>
    <property type="match status" value="1"/>
</dbReference>
<dbReference type="EMBL" id="JACHVB010000020">
    <property type="protein sequence ID" value="MBC2593926.1"/>
    <property type="molecule type" value="Genomic_DNA"/>
</dbReference>
<evidence type="ECO:0000256" key="1">
    <source>
        <dbReference type="ARBA" id="ARBA00004651"/>
    </source>
</evidence>
<keyword evidence="4 7" id="KW-0812">Transmembrane</keyword>
<dbReference type="PANTHER" id="PTHR33778:SF1">
    <property type="entry name" value="MAGNESIUM TRANSPORTER YHID-RELATED"/>
    <property type="match status" value="1"/>
</dbReference>